<dbReference type="RefSeq" id="WP_338008009.1">
    <property type="nucleotide sequence ID" value="NZ_JAOPKB010000006.1"/>
</dbReference>
<dbReference type="InterPro" id="IPR050129">
    <property type="entry name" value="Zn_alcohol_dh"/>
</dbReference>
<keyword evidence="2 4" id="KW-0862">Zinc</keyword>
<dbReference type="InterPro" id="IPR020843">
    <property type="entry name" value="ER"/>
</dbReference>
<proteinExistence type="inferred from homology"/>
<evidence type="ECO:0000313" key="6">
    <source>
        <dbReference type="EMBL" id="MCU4973548.1"/>
    </source>
</evidence>
<dbReference type="PROSITE" id="PS00059">
    <property type="entry name" value="ADH_ZINC"/>
    <property type="match status" value="1"/>
</dbReference>
<protein>
    <submittedName>
        <fullName evidence="6">Alcohol dehydrogenase catalytic domain-containing protein</fullName>
    </submittedName>
</protein>
<organism evidence="6 7">
    <name type="scientific">Natronoglomus mannanivorans</name>
    <dbReference type="NCBI Taxonomy" id="2979990"/>
    <lineage>
        <taxon>Archaea</taxon>
        <taxon>Methanobacteriati</taxon>
        <taxon>Methanobacteriota</taxon>
        <taxon>Stenosarchaea group</taxon>
        <taxon>Halobacteria</taxon>
        <taxon>Halobacteriales</taxon>
        <taxon>Natrialbaceae</taxon>
        <taxon>Natronoglomus</taxon>
    </lineage>
</organism>
<dbReference type="Proteomes" id="UP001320972">
    <property type="component" value="Unassembled WGS sequence"/>
</dbReference>
<evidence type="ECO:0000256" key="2">
    <source>
        <dbReference type="ARBA" id="ARBA00022833"/>
    </source>
</evidence>
<evidence type="ECO:0000256" key="3">
    <source>
        <dbReference type="ARBA" id="ARBA00023002"/>
    </source>
</evidence>
<keyword evidence="3" id="KW-0560">Oxidoreductase</keyword>
<dbReference type="SUPFAM" id="SSF51735">
    <property type="entry name" value="NAD(P)-binding Rossmann-fold domains"/>
    <property type="match status" value="1"/>
</dbReference>
<dbReference type="InterPro" id="IPR011032">
    <property type="entry name" value="GroES-like_sf"/>
</dbReference>
<sequence>MRAARYHGEDDLRVEDVPEPTVAADEVLVDLRAASLCGSDVNYLTGKTDPATDPITLGHEGAGVVEAVGESVESVSVGDRVAIHYIRSCGTCRPCSSGHDNQCRNRESIGHHVDGTFAEYIAVPERALVALPDGIPFGVGSIAGCAVATGYHAVQRAEVSPGDAVVVFGAGGVGLHAVLWADHVGAATVIAVDLDDHQLEAAAEYGADVTLNPERDDVQERILAETDGWAADSAIECSGSAVAMEGAIEAIDGRNGYESGTVVSVGIQTEDIAVGFGDVREGQLRVVGDHLRSELQDIVRLLETEAVDVSPSITHEITLEEIQDGVDLVLEGDERVGRVVIDTTSA</sequence>
<comment type="caution">
    <text evidence="6">The sequence shown here is derived from an EMBL/GenBank/DDBJ whole genome shotgun (WGS) entry which is preliminary data.</text>
</comment>
<keyword evidence="1 4" id="KW-0479">Metal-binding</keyword>
<reference evidence="6 7" key="1">
    <citation type="submission" date="2022-09" db="EMBL/GenBank/DDBJ databases">
        <title>Enrichment on poylsaccharides allowed isolation of novel metabolic and taxonomic groups of Haloarchaea.</title>
        <authorList>
            <person name="Sorokin D.Y."/>
            <person name="Elcheninov A.G."/>
            <person name="Khizhniak T.V."/>
            <person name="Kolganova T.V."/>
            <person name="Kublanov I.V."/>
        </authorList>
    </citation>
    <scope>NUCLEOTIDE SEQUENCE [LARGE SCALE GENOMIC DNA]</scope>
    <source>
        <strain evidence="6 7">AArc-m2/3/4</strain>
    </source>
</reference>
<keyword evidence="7" id="KW-1185">Reference proteome</keyword>
<accession>A0ABT2QF34</accession>
<name>A0ABT2QF34_9EURY</name>
<feature type="domain" description="Enoyl reductase (ER)" evidence="5">
    <location>
        <begin position="8"/>
        <end position="341"/>
    </location>
</feature>
<dbReference type="PANTHER" id="PTHR43401:SF2">
    <property type="entry name" value="L-THREONINE 3-DEHYDROGENASE"/>
    <property type="match status" value="1"/>
</dbReference>
<gene>
    <name evidence="6" type="ORF">OB955_12450</name>
</gene>
<dbReference type="Gene3D" id="3.90.180.10">
    <property type="entry name" value="Medium-chain alcohol dehydrogenases, catalytic domain"/>
    <property type="match status" value="1"/>
</dbReference>
<dbReference type="SUPFAM" id="SSF50129">
    <property type="entry name" value="GroES-like"/>
    <property type="match status" value="1"/>
</dbReference>
<dbReference type="EMBL" id="JAOPKB010000006">
    <property type="protein sequence ID" value="MCU4973548.1"/>
    <property type="molecule type" value="Genomic_DNA"/>
</dbReference>
<comment type="similarity">
    <text evidence="4">Belongs to the zinc-containing alcohol dehydrogenase family.</text>
</comment>
<comment type="cofactor">
    <cofactor evidence="4">
        <name>Zn(2+)</name>
        <dbReference type="ChEBI" id="CHEBI:29105"/>
    </cofactor>
</comment>
<dbReference type="InterPro" id="IPR013154">
    <property type="entry name" value="ADH-like_N"/>
</dbReference>
<dbReference type="InterPro" id="IPR036291">
    <property type="entry name" value="NAD(P)-bd_dom_sf"/>
</dbReference>
<dbReference type="InterPro" id="IPR013149">
    <property type="entry name" value="ADH-like_C"/>
</dbReference>
<dbReference type="Pfam" id="PF00107">
    <property type="entry name" value="ADH_zinc_N"/>
    <property type="match status" value="1"/>
</dbReference>
<dbReference type="SMART" id="SM00829">
    <property type="entry name" value="PKS_ER"/>
    <property type="match status" value="1"/>
</dbReference>
<dbReference type="PANTHER" id="PTHR43401">
    <property type="entry name" value="L-THREONINE 3-DEHYDROGENASE"/>
    <property type="match status" value="1"/>
</dbReference>
<dbReference type="Pfam" id="PF08240">
    <property type="entry name" value="ADH_N"/>
    <property type="match status" value="1"/>
</dbReference>
<evidence type="ECO:0000313" key="7">
    <source>
        <dbReference type="Proteomes" id="UP001320972"/>
    </source>
</evidence>
<dbReference type="InterPro" id="IPR002328">
    <property type="entry name" value="ADH_Zn_CS"/>
</dbReference>
<evidence type="ECO:0000256" key="4">
    <source>
        <dbReference type="RuleBase" id="RU361277"/>
    </source>
</evidence>
<evidence type="ECO:0000259" key="5">
    <source>
        <dbReference type="SMART" id="SM00829"/>
    </source>
</evidence>
<dbReference type="Gene3D" id="3.40.50.720">
    <property type="entry name" value="NAD(P)-binding Rossmann-like Domain"/>
    <property type="match status" value="1"/>
</dbReference>
<evidence type="ECO:0000256" key="1">
    <source>
        <dbReference type="ARBA" id="ARBA00022723"/>
    </source>
</evidence>